<dbReference type="OrthoDB" id="10294322at2759"/>
<dbReference type="HOGENOM" id="CLU_1732026_0_0_1"/>
<keyword evidence="2" id="KW-0472">Membrane</keyword>
<name>A0A0C3GUG4_OIDMZ</name>
<dbReference type="AlphaFoldDB" id="A0A0C3GUG4"/>
<accession>A0A0C3GUG4</accession>
<evidence type="ECO:0000256" key="1">
    <source>
        <dbReference type="SAM" id="MobiDB-lite"/>
    </source>
</evidence>
<evidence type="ECO:0000256" key="2">
    <source>
        <dbReference type="SAM" id="Phobius"/>
    </source>
</evidence>
<sequence>MSSIPPPSCDVLWTPDVIVNVVYRGVMIAVIAALVWERYRRPGRNVDGSTTGSNLQPQPKPNKADTTAGEAADTQHSQHTHVEDGGKVNIKAEEAANPKHAGIIENRDKVHTKAEKSVNTRHTHLEKGSKLEVIATAADVMNSFGEAAITL</sequence>
<evidence type="ECO:0000313" key="3">
    <source>
        <dbReference type="EMBL" id="KIM99700.1"/>
    </source>
</evidence>
<feature type="compositionally biased region" description="Polar residues" evidence="1">
    <location>
        <begin position="47"/>
        <end position="57"/>
    </location>
</feature>
<dbReference type="InParanoid" id="A0A0C3GUG4"/>
<keyword evidence="2" id="KW-1133">Transmembrane helix</keyword>
<dbReference type="EMBL" id="KN832878">
    <property type="protein sequence ID" value="KIM99700.1"/>
    <property type="molecule type" value="Genomic_DNA"/>
</dbReference>
<feature type="compositionally biased region" description="Basic and acidic residues" evidence="1">
    <location>
        <begin position="80"/>
        <end position="97"/>
    </location>
</feature>
<proteinExistence type="predicted"/>
<reference evidence="4" key="2">
    <citation type="submission" date="2015-01" db="EMBL/GenBank/DDBJ databases">
        <title>Evolutionary Origins and Diversification of the Mycorrhizal Mutualists.</title>
        <authorList>
            <consortium name="DOE Joint Genome Institute"/>
            <consortium name="Mycorrhizal Genomics Consortium"/>
            <person name="Kohler A."/>
            <person name="Kuo A."/>
            <person name="Nagy L.G."/>
            <person name="Floudas D."/>
            <person name="Copeland A."/>
            <person name="Barry K.W."/>
            <person name="Cichocki N."/>
            <person name="Veneault-Fourrey C."/>
            <person name="LaButti K."/>
            <person name="Lindquist E.A."/>
            <person name="Lipzen A."/>
            <person name="Lundell T."/>
            <person name="Morin E."/>
            <person name="Murat C."/>
            <person name="Riley R."/>
            <person name="Ohm R."/>
            <person name="Sun H."/>
            <person name="Tunlid A."/>
            <person name="Henrissat B."/>
            <person name="Grigoriev I.V."/>
            <person name="Hibbett D.S."/>
            <person name="Martin F."/>
        </authorList>
    </citation>
    <scope>NUCLEOTIDE SEQUENCE [LARGE SCALE GENOMIC DNA]</scope>
    <source>
        <strain evidence="4">Zn</strain>
    </source>
</reference>
<feature type="region of interest" description="Disordered" evidence="1">
    <location>
        <begin position="42"/>
        <end position="124"/>
    </location>
</feature>
<dbReference type="Proteomes" id="UP000054321">
    <property type="component" value="Unassembled WGS sequence"/>
</dbReference>
<gene>
    <name evidence="3" type="ORF">OIDMADRAFT_30105</name>
</gene>
<protein>
    <submittedName>
        <fullName evidence="3">Uncharacterized protein</fullName>
    </submittedName>
</protein>
<evidence type="ECO:0000313" key="4">
    <source>
        <dbReference type="Proteomes" id="UP000054321"/>
    </source>
</evidence>
<keyword evidence="2" id="KW-0812">Transmembrane</keyword>
<organism evidence="3 4">
    <name type="scientific">Oidiodendron maius (strain Zn)</name>
    <dbReference type="NCBI Taxonomy" id="913774"/>
    <lineage>
        <taxon>Eukaryota</taxon>
        <taxon>Fungi</taxon>
        <taxon>Dikarya</taxon>
        <taxon>Ascomycota</taxon>
        <taxon>Pezizomycotina</taxon>
        <taxon>Leotiomycetes</taxon>
        <taxon>Leotiomycetes incertae sedis</taxon>
        <taxon>Myxotrichaceae</taxon>
        <taxon>Oidiodendron</taxon>
    </lineage>
</organism>
<reference evidence="3 4" key="1">
    <citation type="submission" date="2014-04" db="EMBL/GenBank/DDBJ databases">
        <authorList>
            <consortium name="DOE Joint Genome Institute"/>
            <person name="Kuo A."/>
            <person name="Martino E."/>
            <person name="Perotto S."/>
            <person name="Kohler A."/>
            <person name="Nagy L.G."/>
            <person name="Floudas D."/>
            <person name="Copeland A."/>
            <person name="Barry K.W."/>
            <person name="Cichocki N."/>
            <person name="Veneault-Fourrey C."/>
            <person name="LaButti K."/>
            <person name="Lindquist E.A."/>
            <person name="Lipzen A."/>
            <person name="Lundell T."/>
            <person name="Morin E."/>
            <person name="Murat C."/>
            <person name="Sun H."/>
            <person name="Tunlid A."/>
            <person name="Henrissat B."/>
            <person name="Grigoriev I.V."/>
            <person name="Hibbett D.S."/>
            <person name="Martin F."/>
            <person name="Nordberg H.P."/>
            <person name="Cantor M.N."/>
            <person name="Hua S.X."/>
        </authorList>
    </citation>
    <scope>NUCLEOTIDE SEQUENCE [LARGE SCALE GENOMIC DNA]</scope>
    <source>
        <strain evidence="3 4">Zn</strain>
    </source>
</reference>
<feature type="transmembrane region" description="Helical" evidence="2">
    <location>
        <begin position="17"/>
        <end position="36"/>
    </location>
</feature>
<keyword evidence="4" id="KW-1185">Reference proteome</keyword>
<feature type="compositionally biased region" description="Basic and acidic residues" evidence="1">
    <location>
        <begin position="105"/>
        <end position="124"/>
    </location>
</feature>